<dbReference type="AlphaFoldDB" id="A0A6A5KEX9"/>
<evidence type="ECO:0000313" key="9">
    <source>
        <dbReference type="EMBL" id="KAF1833024.1"/>
    </source>
</evidence>
<dbReference type="OrthoDB" id="3903189at2759"/>
<dbReference type="GO" id="GO:0016020">
    <property type="term" value="C:membrane"/>
    <property type="evidence" value="ECO:0007669"/>
    <property type="project" value="UniProtKB-SubCell"/>
</dbReference>
<keyword evidence="4 7" id="KW-0472">Membrane</keyword>
<dbReference type="InterPro" id="IPR049326">
    <property type="entry name" value="Rhodopsin_dom_fungi"/>
</dbReference>
<feature type="region of interest" description="Disordered" evidence="6">
    <location>
        <begin position="345"/>
        <end position="380"/>
    </location>
</feature>
<proteinExistence type="inferred from homology"/>
<keyword evidence="3 7" id="KW-1133">Transmembrane helix</keyword>
<name>A0A6A5KEX9_9PLEO</name>
<evidence type="ECO:0000313" key="10">
    <source>
        <dbReference type="Proteomes" id="UP000800040"/>
    </source>
</evidence>
<comment type="similarity">
    <text evidence="5">Belongs to the SAT4 family.</text>
</comment>
<dbReference type="PANTHER" id="PTHR33048:SF149">
    <property type="entry name" value="UBID FAMILY DECARBOXYLASE"/>
    <property type="match status" value="1"/>
</dbReference>
<dbReference type="Proteomes" id="UP000800040">
    <property type="component" value="Unassembled WGS sequence"/>
</dbReference>
<feature type="transmembrane region" description="Helical" evidence="7">
    <location>
        <begin position="41"/>
        <end position="60"/>
    </location>
</feature>
<accession>A0A6A5KEX9</accession>
<evidence type="ECO:0000256" key="2">
    <source>
        <dbReference type="ARBA" id="ARBA00022692"/>
    </source>
</evidence>
<dbReference type="InterPro" id="IPR052337">
    <property type="entry name" value="SAT4-like"/>
</dbReference>
<protein>
    <recommendedName>
        <fullName evidence="8">Rhodopsin domain-containing protein</fullName>
    </recommendedName>
</protein>
<dbReference type="Pfam" id="PF20684">
    <property type="entry name" value="Fung_rhodopsin"/>
    <property type="match status" value="1"/>
</dbReference>
<evidence type="ECO:0000256" key="1">
    <source>
        <dbReference type="ARBA" id="ARBA00004141"/>
    </source>
</evidence>
<evidence type="ECO:0000256" key="3">
    <source>
        <dbReference type="ARBA" id="ARBA00022989"/>
    </source>
</evidence>
<feature type="transmembrane region" description="Helical" evidence="7">
    <location>
        <begin position="208"/>
        <end position="228"/>
    </location>
</feature>
<dbReference type="PANTHER" id="PTHR33048">
    <property type="entry name" value="PTH11-LIKE INTEGRAL MEMBRANE PROTEIN (AFU_ORTHOLOGUE AFUA_5G11245)"/>
    <property type="match status" value="1"/>
</dbReference>
<sequence>MSVLQPEAGIFYGVCWVIVCIRLISRRLHRGAWKLLQLDDYLILLAMATDTVLISVMHAVSKNSSNLIPPGDDVSQYSEAEIQTRTFGSKLVLVVEQMQLVTIWLVKACLLIMYNRMTFVLPQHKIVIGTAIYVAVGFVVMEILYLAVWCRPFSQYWAVPPNSKQCSAATNHLITNAVLNISSDLIILSIPIPLVFKVRLPKKNKVILSIIFLIGAFTIVAAVLNKYYSFTHPFGTEWTIWYLRESYTAILCANLPLTYPLIQRVFGLRNWSSHNYSVHSPYGSIPRSHSFSHAAAHSSERRIPPHIPRGFREIFRRTESNEDLNGGLGRQKDDNDDPQFITAAIEMDDTKSGRGSNLDRSPSWRTTEESTRAPDACYVV</sequence>
<feature type="compositionally biased region" description="Polar residues" evidence="6">
    <location>
        <begin position="353"/>
        <end position="365"/>
    </location>
</feature>
<organism evidence="9 10">
    <name type="scientific">Decorospora gaudefroyi</name>
    <dbReference type="NCBI Taxonomy" id="184978"/>
    <lineage>
        <taxon>Eukaryota</taxon>
        <taxon>Fungi</taxon>
        <taxon>Dikarya</taxon>
        <taxon>Ascomycota</taxon>
        <taxon>Pezizomycotina</taxon>
        <taxon>Dothideomycetes</taxon>
        <taxon>Pleosporomycetidae</taxon>
        <taxon>Pleosporales</taxon>
        <taxon>Pleosporineae</taxon>
        <taxon>Pleosporaceae</taxon>
        <taxon>Decorospora</taxon>
    </lineage>
</organism>
<gene>
    <name evidence="9" type="ORF">BDW02DRAFT_399452</name>
</gene>
<evidence type="ECO:0000256" key="4">
    <source>
        <dbReference type="ARBA" id="ARBA00023136"/>
    </source>
</evidence>
<reference evidence="9" key="1">
    <citation type="submission" date="2020-01" db="EMBL/GenBank/DDBJ databases">
        <authorList>
            <consortium name="DOE Joint Genome Institute"/>
            <person name="Haridas S."/>
            <person name="Albert R."/>
            <person name="Binder M."/>
            <person name="Bloem J."/>
            <person name="Labutti K."/>
            <person name="Salamov A."/>
            <person name="Andreopoulos B."/>
            <person name="Baker S.E."/>
            <person name="Barry K."/>
            <person name="Bills G."/>
            <person name="Bluhm B.H."/>
            <person name="Cannon C."/>
            <person name="Castanera R."/>
            <person name="Culley D.E."/>
            <person name="Daum C."/>
            <person name="Ezra D."/>
            <person name="Gonzalez J.B."/>
            <person name="Henrissat B."/>
            <person name="Kuo A."/>
            <person name="Liang C."/>
            <person name="Lipzen A."/>
            <person name="Lutzoni F."/>
            <person name="Magnuson J."/>
            <person name="Mondo S."/>
            <person name="Nolan M."/>
            <person name="Ohm R."/>
            <person name="Pangilinan J."/>
            <person name="Park H.-J."/>
            <person name="Ramirez L."/>
            <person name="Alfaro M."/>
            <person name="Sun H."/>
            <person name="Tritt A."/>
            <person name="Yoshinaga Y."/>
            <person name="Zwiers L.-H."/>
            <person name="Turgeon B.G."/>
            <person name="Goodwin S.B."/>
            <person name="Spatafora J.W."/>
            <person name="Crous P.W."/>
            <person name="Grigoriev I.V."/>
        </authorList>
    </citation>
    <scope>NUCLEOTIDE SEQUENCE</scope>
    <source>
        <strain evidence="9">P77</strain>
    </source>
</reference>
<feature type="domain" description="Rhodopsin" evidence="8">
    <location>
        <begin position="22"/>
        <end position="264"/>
    </location>
</feature>
<keyword evidence="10" id="KW-1185">Reference proteome</keyword>
<evidence type="ECO:0000259" key="8">
    <source>
        <dbReference type="Pfam" id="PF20684"/>
    </source>
</evidence>
<evidence type="ECO:0000256" key="6">
    <source>
        <dbReference type="SAM" id="MobiDB-lite"/>
    </source>
</evidence>
<evidence type="ECO:0000256" key="7">
    <source>
        <dbReference type="SAM" id="Phobius"/>
    </source>
</evidence>
<evidence type="ECO:0000256" key="5">
    <source>
        <dbReference type="ARBA" id="ARBA00038359"/>
    </source>
</evidence>
<feature type="transmembrane region" description="Helical" evidence="7">
    <location>
        <begin position="6"/>
        <end position="25"/>
    </location>
</feature>
<dbReference type="EMBL" id="ML975326">
    <property type="protein sequence ID" value="KAF1833024.1"/>
    <property type="molecule type" value="Genomic_DNA"/>
</dbReference>
<feature type="transmembrane region" description="Helical" evidence="7">
    <location>
        <begin position="126"/>
        <end position="148"/>
    </location>
</feature>
<feature type="transmembrane region" description="Helical" evidence="7">
    <location>
        <begin position="240"/>
        <end position="262"/>
    </location>
</feature>
<keyword evidence="2 7" id="KW-0812">Transmembrane</keyword>
<comment type="subcellular location">
    <subcellularLocation>
        <location evidence="1">Membrane</location>
        <topology evidence="1">Multi-pass membrane protein</topology>
    </subcellularLocation>
</comment>